<feature type="transmembrane region" description="Helical" evidence="1">
    <location>
        <begin position="12"/>
        <end position="30"/>
    </location>
</feature>
<gene>
    <name evidence="3" type="ORF">B4O97_14175</name>
</gene>
<dbReference type="EMBL" id="MWQY01000016">
    <property type="protein sequence ID" value="ORC34029.1"/>
    <property type="molecule type" value="Genomic_DNA"/>
</dbReference>
<feature type="transmembrane region" description="Helical" evidence="1">
    <location>
        <begin position="42"/>
        <end position="63"/>
    </location>
</feature>
<dbReference type="Proteomes" id="UP000192343">
    <property type="component" value="Unassembled WGS sequence"/>
</dbReference>
<accession>A0A1Y1RVH4</accession>
<organism evidence="3 4">
    <name type="scientific">Marispirochaeta aestuarii</name>
    <dbReference type="NCBI Taxonomy" id="1963862"/>
    <lineage>
        <taxon>Bacteria</taxon>
        <taxon>Pseudomonadati</taxon>
        <taxon>Spirochaetota</taxon>
        <taxon>Spirochaetia</taxon>
        <taxon>Spirochaetales</taxon>
        <taxon>Spirochaetaceae</taxon>
        <taxon>Marispirochaeta</taxon>
    </lineage>
</organism>
<dbReference type="AlphaFoldDB" id="A0A1Y1RVH4"/>
<dbReference type="Pfam" id="PF24709">
    <property type="entry name" value="DUF7670"/>
    <property type="match status" value="1"/>
</dbReference>
<evidence type="ECO:0000256" key="1">
    <source>
        <dbReference type="SAM" id="Phobius"/>
    </source>
</evidence>
<keyword evidence="1" id="KW-0472">Membrane</keyword>
<feature type="domain" description="DUF7670" evidence="2">
    <location>
        <begin position="6"/>
        <end position="118"/>
    </location>
</feature>
<feature type="transmembrane region" description="Helical" evidence="1">
    <location>
        <begin position="95"/>
        <end position="113"/>
    </location>
</feature>
<keyword evidence="4" id="KW-1185">Reference proteome</keyword>
<dbReference type="STRING" id="1963862.B4O97_14175"/>
<protein>
    <recommendedName>
        <fullName evidence="2">DUF7670 domain-containing protein</fullName>
    </recommendedName>
</protein>
<proteinExistence type="predicted"/>
<dbReference type="InterPro" id="IPR056087">
    <property type="entry name" value="DUF7670"/>
</dbReference>
<name>A0A1Y1RVH4_9SPIO</name>
<feature type="transmembrane region" description="Helical" evidence="1">
    <location>
        <begin position="70"/>
        <end position="89"/>
    </location>
</feature>
<keyword evidence="1" id="KW-1133">Transmembrane helix</keyword>
<evidence type="ECO:0000313" key="3">
    <source>
        <dbReference type="EMBL" id="ORC34029.1"/>
    </source>
</evidence>
<keyword evidence="1" id="KW-0812">Transmembrane</keyword>
<reference evidence="3 4" key="1">
    <citation type="submission" date="2017-03" db="EMBL/GenBank/DDBJ databases">
        <title>Draft Genome sequence of Marispirochaeta sp. strain JC444.</title>
        <authorList>
            <person name="Shivani Y."/>
            <person name="Subhash Y."/>
            <person name="Sasikala C."/>
            <person name="Ramana C."/>
        </authorList>
    </citation>
    <scope>NUCLEOTIDE SEQUENCE [LARGE SCALE GENOMIC DNA]</scope>
    <source>
        <strain evidence="3 4">JC444</strain>
    </source>
</reference>
<evidence type="ECO:0000313" key="4">
    <source>
        <dbReference type="Proteomes" id="UP000192343"/>
    </source>
</evidence>
<sequence length="119" mass="13070">MIGFISTRVIRWTARILSALIILIGLPFYFGYGSPLPFADPAYSTLDNLWLIIFPLMFIGLGLGWRYEKLGAVLVLMPLSIGFAAGMITEGEIPVFMGVPFLAGLLYGISEFTRPHAKG</sequence>
<dbReference type="OrthoDB" id="3078612at2"/>
<comment type="caution">
    <text evidence="3">The sequence shown here is derived from an EMBL/GenBank/DDBJ whole genome shotgun (WGS) entry which is preliminary data.</text>
</comment>
<evidence type="ECO:0000259" key="2">
    <source>
        <dbReference type="Pfam" id="PF24709"/>
    </source>
</evidence>
<dbReference type="RefSeq" id="WP_083051786.1">
    <property type="nucleotide sequence ID" value="NZ_MWQY01000016.1"/>
</dbReference>